<dbReference type="PANTHER" id="PTHR43798:SF31">
    <property type="entry name" value="AB HYDROLASE SUPERFAMILY PROTEIN YCLE"/>
    <property type="match status" value="1"/>
</dbReference>
<dbReference type="PRINTS" id="PR00412">
    <property type="entry name" value="EPOXHYDRLASE"/>
</dbReference>
<evidence type="ECO:0000313" key="3">
    <source>
        <dbReference type="EMBL" id="TFD77793.1"/>
    </source>
</evidence>
<dbReference type="GO" id="GO:0016020">
    <property type="term" value="C:membrane"/>
    <property type="evidence" value="ECO:0007669"/>
    <property type="project" value="TreeGrafter"/>
</dbReference>
<proteinExistence type="predicted"/>
<dbReference type="Proteomes" id="UP000298218">
    <property type="component" value="Unassembled WGS sequence"/>
</dbReference>
<keyword evidence="1 3" id="KW-0378">Hydrolase</keyword>
<sequence>MTDLIATGNGSGGGVQAPGYSAFQAPVDGGDLFGGQWRAAESDGTAVLAVHGITASHLSWPWLAAQLPGTRVIAPDLRGRARSNGLPGPYGLRHQADDLAVALDFLEVERVVVVGHSMGAFVAVWLAHLHPDRVESLVLVDGGLPIPHEEGIDPIRMLGPAVERLSQVFPSRETYAQFWQAHPAFAGDWSQRLADFANYDLDGTAPQLHPSARLEAVAENVTQLNGSGGYAEALAGLSLPIDFLRAPRGLLNEPTALYARAAVDAAVARMPTFRAHEVEGVNHYTIVMSERGAEQVASVVTEHTHPA</sequence>
<dbReference type="Pfam" id="PF00561">
    <property type="entry name" value="Abhydrolase_1"/>
    <property type="match status" value="1"/>
</dbReference>
<comment type="caution">
    <text evidence="3">The sequence shown here is derived from an EMBL/GenBank/DDBJ whole genome shotgun (WGS) entry which is preliminary data.</text>
</comment>
<protein>
    <submittedName>
        <fullName evidence="3">Alpha/beta hydrolase</fullName>
    </submittedName>
</protein>
<reference evidence="3 4" key="1">
    <citation type="submission" date="2019-03" db="EMBL/GenBank/DDBJ databases">
        <title>Genomics of glacier-inhabiting Cryobacterium strains.</title>
        <authorList>
            <person name="Liu Q."/>
            <person name="Xin Y.-H."/>
        </authorList>
    </citation>
    <scope>NUCLEOTIDE SEQUENCE [LARGE SCALE GENOMIC DNA]</scope>
    <source>
        <strain evidence="3 4">CGMCC 1.4292</strain>
    </source>
</reference>
<dbReference type="InterPro" id="IPR000073">
    <property type="entry name" value="AB_hydrolase_1"/>
</dbReference>
<accession>A0A4Y8KMG8</accession>
<dbReference type="InterPro" id="IPR050266">
    <property type="entry name" value="AB_hydrolase_sf"/>
</dbReference>
<dbReference type="Gene3D" id="3.40.50.1820">
    <property type="entry name" value="alpha/beta hydrolase"/>
    <property type="match status" value="1"/>
</dbReference>
<evidence type="ECO:0000259" key="2">
    <source>
        <dbReference type="Pfam" id="PF00561"/>
    </source>
</evidence>
<organism evidence="3 4">
    <name type="scientific">Cryobacterium psychrophilum</name>
    <dbReference type="NCBI Taxonomy" id="41988"/>
    <lineage>
        <taxon>Bacteria</taxon>
        <taxon>Bacillati</taxon>
        <taxon>Actinomycetota</taxon>
        <taxon>Actinomycetes</taxon>
        <taxon>Micrococcales</taxon>
        <taxon>Microbacteriaceae</taxon>
        <taxon>Cryobacterium</taxon>
    </lineage>
</organism>
<name>A0A4Y8KMG8_9MICO</name>
<dbReference type="InterPro" id="IPR000639">
    <property type="entry name" value="Epox_hydrolase-like"/>
</dbReference>
<dbReference type="InterPro" id="IPR029058">
    <property type="entry name" value="AB_hydrolase_fold"/>
</dbReference>
<dbReference type="GO" id="GO:0016787">
    <property type="term" value="F:hydrolase activity"/>
    <property type="evidence" value="ECO:0007669"/>
    <property type="project" value="UniProtKB-KW"/>
</dbReference>
<dbReference type="EMBL" id="SOHQ01000030">
    <property type="protein sequence ID" value="TFD77793.1"/>
    <property type="molecule type" value="Genomic_DNA"/>
</dbReference>
<evidence type="ECO:0000313" key="4">
    <source>
        <dbReference type="Proteomes" id="UP000298218"/>
    </source>
</evidence>
<keyword evidence="4" id="KW-1185">Reference proteome</keyword>
<evidence type="ECO:0000256" key="1">
    <source>
        <dbReference type="ARBA" id="ARBA00022801"/>
    </source>
</evidence>
<dbReference type="PRINTS" id="PR00111">
    <property type="entry name" value="ABHYDROLASE"/>
</dbReference>
<gene>
    <name evidence="3" type="ORF">E3T53_10845</name>
</gene>
<dbReference type="SUPFAM" id="SSF53474">
    <property type="entry name" value="alpha/beta-Hydrolases"/>
    <property type="match status" value="1"/>
</dbReference>
<dbReference type="OrthoDB" id="63962at2"/>
<dbReference type="AlphaFoldDB" id="A0A4Y8KMG8"/>
<dbReference type="PANTHER" id="PTHR43798">
    <property type="entry name" value="MONOACYLGLYCEROL LIPASE"/>
    <property type="match status" value="1"/>
</dbReference>
<feature type="domain" description="AB hydrolase-1" evidence="2">
    <location>
        <begin position="46"/>
        <end position="163"/>
    </location>
</feature>
<dbReference type="RefSeq" id="WP_134172124.1">
    <property type="nucleotide sequence ID" value="NZ_SODI01000001.1"/>
</dbReference>